<proteinExistence type="predicted"/>
<feature type="chain" id="PRO_5035727494" description="Ig-like domain-containing protein" evidence="2">
    <location>
        <begin position="18"/>
        <end position="384"/>
    </location>
</feature>
<accession>A0A8T2LYH0</accession>
<name>A0A8T2LYH0_ASTMX</name>
<protein>
    <recommendedName>
        <fullName evidence="3">Ig-like domain-containing protein</fullName>
    </recommendedName>
</protein>
<feature type="domain" description="Ig-like" evidence="3">
    <location>
        <begin position="127"/>
        <end position="194"/>
    </location>
</feature>
<feature type="domain" description="Ig-like" evidence="3">
    <location>
        <begin position="31"/>
        <end position="117"/>
    </location>
</feature>
<comment type="caution">
    <text evidence="4">The sequence shown here is derived from an EMBL/GenBank/DDBJ whole genome shotgun (WGS) entry which is preliminary data.</text>
</comment>
<dbReference type="InterPro" id="IPR013106">
    <property type="entry name" value="Ig_V-set"/>
</dbReference>
<dbReference type="SUPFAM" id="SSF48726">
    <property type="entry name" value="Immunoglobulin"/>
    <property type="match status" value="2"/>
</dbReference>
<dbReference type="InterPro" id="IPR013783">
    <property type="entry name" value="Ig-like_fold"/>
</dbReference>
<evidence type="ECO:0000313" key="4">
    <source>
        <dbReference type="EMBL" id="KAG9276460.1"/>
    </source>
</evidence>
<sequence length="384" mass="43500">MKKLISIILLLSTTTHSDNSVPASVQFVTVGRTVKIPCKGYGNHSVATWLYRREDTSYETIFSERNGRIYFGQRRIRKKTLRDFYLEFRPFTKEDKGIYVCKLCKNTMGCTYSQAISLIPQYEKDCPTLKTHFIIEGGRFSYTCLHNQTHNGKVGWTFKVEGGNTLTPVNSELTDRALLSIPYVQPSHSGIYRCWRETLTGQWETGYSLTLCVLTVSAEEMTDSPQNCTLYCDVDVDAERDPITVGTDKGNISVTGKIKKPKSSVICRINSRDVEANRTSVEEHNTFQAGTTEDRTLSHTAVPISTACAAAFFIIVALVIILWSLRQRGMTERTSCRESQSHTRESVQDECETQVIYSTLEFSKHRQPSVITSDHECVYSQIRV</sequence>
<gene>
    <name evidence="4" type="ORF">AMEX_G8774</name>
</gene>
<evidence type="ECO:0000256" key="2">
    <source>
        <dbReference type="SAM" id="SignalP"/>
    </source>
</evidence>
<dbReference type="AlphaFoldDB" id="A0A8T2LYH0"/>
<keyword evidence="2" id="KW-0732">Signal</keyword>
<reference evidence="4 5" key="1">
    <citation type="submission" date="2021-07" db="EMBL/GenBank/DDBJ databases">
        <authorList>
            <person name="Imarazene B."/>
            <person name="Zahm M."/>
            <person name="Klopp C."/>
            <person name="Cabau C."/>
            <person name="Beille S."/>
            <person name="Jouanno E."/>
            <person name="Castinel A."/>
            <person name="Lluch J."/>
            <person name="Gil L."/>
            <person name="Kuchtly C."/>
            <person name="Lopez Roques C."/>
            <person name="Donnadieu C."/>
            <person name="Parrinello H."/>
            <person name="Journot L."/>
            <person name="Du K."/>
            <person name="Schartl M."/>
            <person name="Retaux S."/>
            <person name="Guiguen Y."/>
        </authorList>
    </citation>
    <scope>NUCLEOTIDE SEQUENCE [LARGE SCALE GENOMIC DNA]</scope>
    <source>
        <strain evidence="4">Pach_M1</strain>
        <tissue evidence="4">Testis</tissue>
    </source>
</reference>
<feature type="transmembrane region" description="Helical" evidence="1">
    <location>
        <begin position="304"/>
        <end position="325"/>
    </location>
</feature>
<dbReference type="Gene3D" id="2.60.40.10">
    <property type="entry name" value="Immunoglobulins"/>
    <property type="match status" value="2"/>
</dbReference>
<feature type="signal peptide" evidence="2">
    <location>
        <begin position="1"/>
        <end position="17"/>
    </location>
</feature>
<dbReference type="InterPro" id="IPR003599">
    <property type="entry name" value="Ig_sub"/>
</dbReference>
<dbReference type="SMART" id="SM00409">
    <property type="entry name" value="IG"/>
    <property type="match status" value="2"/>
</dbReference>
<dbReference type="Proteomes" id="UP000752171">
    <property type="component" value="Unassembled WGS sequence"/>
</dbReference>
<dbReference type="PANTHER" id="PTHR11422">
    <property type="entry name" value="T-CELL SURFACE GLYCOPROTEIN CD4"/>
    <property type="match status" value="1"/>
</dbReference>
<keyword evidence="1" id="KW-0812">Transmembrane</keyword>
<evidence type="ECO:0000259" key="3">
    <source>
        <dbReference type="PROSITE" id="PS50835"/>
    </source>
</evidence>
<evidence type="ECO:0000313" key="5">
    <source>
        <dbReference type="Proteomes" id="UP000752171"/>
    </source>
</evidence>
<dbReference type="InterPro" id="IPR007110">
    <property type="entry name" value="Ig-like_dom"/>
</dbReference>
<dbReference type="PROSITE" id="PS50835">
    <property type="entry name" value="IG_LIKE"/>
    <property type="match status" value="2"/>
</dbReference>
<organism evidence="4 5">
    <name type="scientific">Astyanax mexicanus</name>
    <name type="common">Blind cave fish</name>
    <name type="synonym">Astyanax fasciatus mexicanus</name>
    <dbReference type="NCBI Taxonomy" id="7994"/>
    <lineage>
        <taxon>Eukaryota</taxon>
        <taxon>Metazoa</taxon>
        <taxon>Chordata</taxon>
        <taxon>Craniata</taxon>
        <taxon>Vertebrata</taxon>
        <taxon>Euteleostomi</taxon>
        <taxon>Actinopterygii</taxon>
        <taxon>Neopterygii</taxon>
        <taxon>Teleostei</taxon>
        <taxon>Ostariophysi</taxon>
        <taxon>Characiformes</taxon>
        <taxon>Characoidei</taxon>
        <taxon>Acestrorhamphidae</taxon>
        <taxon>Acestrorhamphinae</taxon>
        <taxon>Astyanax</taxon>
    </lineage>
</organism>
<dbReference type="SMART" id="SM00406">
    <property type="entry name" value="IGv"/>
    <property type="match status" value="1"/>
</dbReference>
<keyword evidence="1" id="KW-0472">Membrane</keyword>
<evidence type="ECO:0000256" key="1">
    <source>
        <dbReference type="SAM" id="Phobius"/>
    </source>
</evidence>
<dbReference type="InterPro" id="IPR036179">
    <property type="entry name" value="Ig-like_dom_sf"/>
</dbReference>
<keyword evidence="1" id="KW-1133">Transmembrane helix</keyword>
<dbReference type="EMBL" id="JAICCE010000006">
    <property type="protein sequence ID" value="KAG9276460.1"/>
    <property type="molecule type" value="Genomic_DNA"/>
</dbReference>